<keyword evidence="2" id="KW-1185">Reference proteome</keyword>
<evidence type="ECO:0000313" key="1">
    <source>
        <dbReference type="EMBL" id="PPK37116.1"/>
    </source>
</evidence>
<organism evidence="1 2">
    <name type="scientific">Pseudomonas laurylsulfatiphila</name>
    <dbReference type="NCBI Taxonomy" id="2011015"/>
    <lineage>
        <taxon>Bacteria</taxon>
        <taxon>Pseudomonadati</taxon>
        <taxon>Pseudomonadota</taxon>
        <taxon>Gammaproteobacteria</taxon>
        <taxon>Pseudomonadales</taxon>
        <taxon>Pseudomonadaceae</taxon>
        <taxon>Pseudomonas</taxon>
    </lineage>
</organism>
<gene>
    <name evidence="1" type="ORF">CD175_19940</name>
</gene>
<dbReference type="EMBL" id="NIRS01000005">
    <property type="protein sequence ID" value="PPK37116.1"/>
    <property type="molecule type" value="Genomic_DNA"/>
</dbReference>
<evidence type="ECO:0000313" key="2">
    <source>
        <dbReference type="Proteomes" id="UP000238541"/>
    </source>
</evidence>
<dbReference type="AlphaFoldDB" id="A0A2S6FI59"/>
<dbReference type="Proteomes" id="UP000238541">
    <property type="component" value="Unassembled WGS sequence"/>
</dbReference>
<name>A0A2S6FI59_9PSED</name>
<comment type="caution">
    <text evidence="1">The sequence shown here is derived from an EMBL/GenBank/DDBJ whole genome shotgun (WGS) entry which is preliminary data.</text>
</comment>
<sequence>MISADRQSMGHANMGFWGCQSAVLLASNGLTGLNSQVVFRTPMAQPVKSPNPHGARLAGRRE</sequence>
<accession>A0A2S6FI59</accession>
<protein>
    <submittedName>
        <fullName evidence="1">Uncharacterized protein</fullName>
    </submittedName>
</protein>
<proteinExistence type="predicted"/>
<reference evidence="2" key="1">
    <citation type="submission" date="2017-06" db="EMBL/GenBank/DDBJ databases">
        <authorList>
            <person name="Furmanczyk E.M."/>
        </authorList>
    </citation>
    <scope>NUCLEOTIDE SEQUENCE [LARGE SCALE GENOMIC DNA]</scope>
    <source>
        <strain evidence="2">AP3_16</strain>
    </source>
</reference>